<proteinExistence type="predicted"/>
<dbReference type="EMBL" id="AP017423">
    <property type="protein sequence ID" value="BCX68377.1"/>
    <property type="molecule type" value="Genomic_DNA"/>
</dbReference>
<evidence type="ECO:0000256" key="1">
    <source>
        <dbReference type="SAM" id="MobiDB-lite"/>
    </source>
</evidence>
<evidence type="ECO:0000313" key="3">
    <source>
        <dbReference type="Proteomes" id="UP000218595"/>
    </source>
</evidence>
<sequence>MSPAFNVSCSTGAQTTSQFHVEPQSQSSLSRDILTTSNSIQHLRLSESVAPTRTGLDFDVSPPVLDCSRNALKPEFENQAELDQQWGALKEYLTSATLSEQEILDVFSSGILQKETGKVLRERLKGAMERSIRSHGTLGKAKVKEILDALCDLPPSQWQAALGENVKFESAPNAAGLMNFIQTRLEFSGIELDKKIAQKQLVSDSQWDAIKDLTRDAKQYVRSWDFGVRDAWDMLKEDCERRPSPKEAQAHLTRLVTELRESGERKRWNDKFIEKVQAVCDQLDPGYRRASSEPAKERPVELISLRFFNPPTPHSSAPTLLERIESFERHANFYSHINTAGTHKPETLLGKVLLACNVMDTFGVLRLDSRHISTSRPAAEPSSRAWKNGSADFTESPFEPAAGQPQPSTCTEPLTTLTQAIAKADEWLTRNLVPWNSVGAVPENVEIKIEELLEPVYKATTAILNDQPSAVVVVREQVNGLLERMAANLVSNGAAVLSSAGALLERNPGRTTGAFAAYVAVSNFYAYWFAPEASPIIVPAEQSSDWYGVSDPATDIRENILDDLAFMFEEFPELALALEERVEQSIYVEPHLDLQLLEDIDILLRQPSVADSSVSYLELIEEIIRLSVVDEDDEVEDYLSAGAQPAPLPVSRPLIRKVRSVASEVPDNPVATNSVRGSHWVIERARENKMQPKAADGAAREIAPGITIDVARDKVVDALKSAEAIVDPLAFLQNSVDTIISESSLPDDWKRTLNSTSTVDVRFKEITLPDKFGYASPRHERVMTFTLAELCADYHLRVKASNEEMTIQWPAFFPEALKNTILNADLQAAYKDSVKSTLERPDVKELWKLAKEYELNTTLESHENSGTASPEGINLVNKFRAGKIRPQSIYLNNPRENTPAKVSNAVYLGDPDGFGLFVFLGGDTAVFELPAVGTQRQDVIESNEQLQGKLLDRIPLYEKLSRVDSDFKFGKPEFSIFNFYPRYAPVLFDTTDDAMGELYKRQLVQVLSDIDTLVSTDEERFTDGLVAAIGKLMTAMSIVTIVPGATVLATKGARMAASFLFGASASSTELIRGEMSDDPKAAAGFRANAYRGFIMECAGPLAGRLLGRVIAKSVATRIARAVFNRITSMIHKLPKPVKWIAPVVKNPLALTAKLELKFKSHRTVSQLQKLNRGPEFAQTLIKDTKVVYFSGPTEGYVYQGFVMRGDMRPPQEVFGQGFKLRTPITDVNQVNGMRGGFGGGKNALDMDGMGISTSPYYKHSGAGAYQYGGGRGGYTYVVDARQMRGYHLYANDHWKKYPTSKLGMRPYEVNYGQDIPASAVIGCYDKQGKFIPNPTSLKNSIEASKPVQLDGGILYRPAKSFIPSANATTASFSPL</sequence>
<evidence type="ECO:0000313" key="2">
    <source>
        <dbReference type="EMBL" id="BCX68377.1"/>
    </source>
</evidence>
<keyword evidence="3" id="KW-1185">Reference proteome</keyword>
<reference evidence="2 3" key="1">
    <citation type="submission" date="2016-04" db="EMBL/GenBank/DDBJ databases">
        <title>Complete genome sequence of Pseudomonas sp. LAB-08 isolated from TCE contaminated aquifer soil.</title>
        <authorList>
            <person name="Dohra H."/>
            <person name="Suzuki K."/>
            <person name="Fatma A."/>
            <person name="Inuzuka Y."/>
            <person name="Honjo M."/>
            <person name="Tashiro Y."/>
            <person name="Futamata H."/>
        </authorList>
    </citation>
    <scope>NUCLEOTIDE SEQUENCE [LARGE SCALE GENOMIC DNA]</scope>
    <source>
        <strain evidence="2 3">LAB-08</strain>
    </source>
</reference>
<feature type="region of interest" description="Disordered" evidence="1">
    <location>
        <begin position="373"/>
        <end position="410"/>
    </location>
</feature>
<dbReference type="RefSeq" id="WP_096511309.1">
    <property type="nucleotide sequence ID" value="NZ_AP017423.2"/>
</dbReference>
<accession>A0ABM7RV48</accession>
<name>A0ABM7RV48_9PSED</name>
<dbReference type="Gene3D" id="3.90.210.10">
    <property type="entry name" value="Heat-Labile Enterotoxin, subunit A"/>
    <property type="match status" value="1"/>
</dbReference>
<dbReference type="Proteomes" id="UP000218595">
    <property type="component" value="Chromosome"/>
</dbReference>
<protein>
    <submittedName>
        <fullName evidence="2">Uncharacterized protein</fullName>
    </submittedName>
</protein>
<organism evidence="2 3">
    <name type="scientific">Pseudomonas izuensis</name>
    <dbReference type="NCBI Taxonomy" id="2684212"/>
    <lineage>
        <taxon>Bacteria</taxon>
        <taxon>Pseudomonadati</taxon>
        <taxon>Pseudomonadota</taxon>
        <taxon>Gammaproteobacteria</taxon>
        <taxon>Pseudomonadales</taxon>
        <taxon>Pseudomonadaceae</taxon>
        <taxon>Pseudomonas</taxon>
    </lineage>
</organism>
<gene>
    <name evidence="2" type="ORF">LAB08_R30190</name>
</gene>